<evidence type="ECO:0000313" key="2">
    <source>
        <dbReference type="Proteomes" id="UP000502899"/>
    </source>
</evidence>
<organism evidence="1 2">
    <name type="scientific">Finegoldia magna</name>
    <name type="common">Peptostreptococcus magnus</name>
    <dbReference type="NCBI Taxonomy" id="1260"/>
    <lineage>
        <taxon>Bacteria</taxon>
        <taxon>Bacillati</taxon>
        <taxon>Bacillota</taxon>
        <taxon>Tissierellia</taxon>
        <taxon>Tissierellales</taxon>
        <taxon>Peptoniphilaceae</taxon>
        <taxon>Finegoldia</taxon>
    </lineage>
</organism>
<evidence type="ECO:0000313" key="1">
    <source>
        <dbReference type="EMBL" id="QKH79724.1"/>
    </source>
</evidence>
<reference evidence="1 2" key="1">
    <citation type="submission" date="2020-05" db="EMBL/GenBank/DDBJ databases">
        <title>FDA dAtabase for Regulatory Grade micrObial Sequences (FDA-ARGOS): Supporting development and validation of Infectious Disease Dx tests.</title>
        <authorList>
            <person name="Pederson C."/>
            <person name="Tallon L."/>
            <person name="Sadzewicz L."/>
            <person name="Zhao X."/>
            <person name="Vavikolanu K."/>
            <person name="Mehta A."/>
            <person name="Aluvathingal J."/>
            <person name="Nadendla S."/>
            <person name="Myers T."/>
            <person name="Yan Y."/>
            <person name="Sichtig H."/>
        </authorList>
    </citation>
    <scope>NUCLEOTIDE SEQUENCE [LARGE SCALE GENOMIC DNA]</scope>
    <source>
        <strain evidence="1 2">FDAARGOS_764</strain>
    </source>
</reference>
<dbReference type="SUPFAM" id="SSF52540">
    <property type="entry name" value="P-loop containing nucleoside triphosphate hydrolases"/>
    <property type="match status" value="1"/>
</dbReference>
<proteinExistence type="predicted"/>
<gene>
    <name evidence="1" type="ORF">FOC70_04920</name>
</gene>
<dbReference type="Proteomes" id="UP000502899">
    <property type="component" value="Chromosome"/>
</dbReference>
<dbReference type="AlphaFoldDB" id="A0A7D4KEI4"/>
<sequence length="465" mass="52346">MTRLGNQNPTTAVLLPYEKTYGDCAIEWYEKSGRKAQQWQKNLINHILAINDDGLWTHTKFGFSLPRRNGKNEVVLIRELYGLLKGEEMLHTAHRTNTSHTAWERIIKVLESMGYVNDENFTTLKAKGNEEIRFVDGGVLKFRTRTSTGGLGEGYDLLVIDEAQEYTDDQQSALKYVVTSSKNPQTVFIGTPPTTVSAGTVFLNMRNNAIDGGSKNTGWAEWGINEESDVNDVELWYKTNPSLGTIFTERSIEDEIGTDDLDFNIQRLGLWIRYNQKSAITQKDWDSVMAPSLPALTGKINVGIKYGNDGKNVAMAIAIKTLSGKIFVEAIDCRSIRIGNGWIINFLRQIDYENVVIDGASGQEILKKEMDSFKLIKPILPIVSEIIVANSKWEQAIFTKTILHKDQASLTDVVTNCLKRNIGSHGGFGYKSQFEENDISLMDACILAHWICSEKIEKKKQKVWC</sequence>
<name>A0A7D4KEI4_FINMA</name>
<accession>A0A7D4KEI4</accession>
<protein>
    <submittedName>
        <fullName evidence="1">Terminase</fullName>
    </submittedName>
</protein>
<dbReference type="Gene3D" id="3.40.50.300">
    <property type="entry name" value="P-loop containing nucleotide triphosphate hydrolases"/>
    <property type="match status" value="1"/>
</dbReference>
<dbReference type="RefSeq" id="WP_172884273.1">
    <property type="nucleotide sequence ID" value="NZ_CP054000.1"/>
</dbReference>
<dbReference type="EMBL" id="CP054000">
    <property type="protein sequence ID" value="QKH79724.1"/>
    <property type="molecule type" value="Genomic_DNA"/>
</dbReference>
<dbReference type="InterPro" id="IPR027417">
    <property type="entry name" value="P-loop_NTPase"/>
</dbReference>